<gene>
    <name evidence="2" type="ORF">IPN91_04675</name>
</gene>
<accession>A0A936K545</accession>
<feature type="compositionally biased region" description="Basic and acidic residues" evidence="1">
    <location>
        <begin position="21"/>
        <end position="31"/>
    </location>
</feature>
<comment type="caution">
    <text evidence="2">The sequence shown here is derived from an EMBL/GenBank/DDBJ whole genome shotgun (WGS) entry which is preliminary data.</text>
</comment>
<feature type="compositionally biased region" description="Polar residues" evidence="1">
    <location>
        <begin position="1"/>
        <end position="11"/>
    </location>
</feature>
<dbReference type="EMBL" id="JADKCH010000002">
    <property type="protein sequence ID" value="MBK8571938.1"/>
    <property type="molecule type" value="Genomic_DNA"/>
</dbReference>
<organism evidence="2 3">
    <name type="scientific">Candidatus Geothrix odensensis</name>
    <dbReference type="NCBI Taxonomy" id="2954440"/>
    <lineage>
        <taxon>Bacteria</taxon>
        <taxon>Pseudomonadati</taxon>
        <taxon>Acidobacteriota</taxon>
        <taxon>Holophagae</taxon>
        <taxon>Holophagales</taxon>
        <taxon>Holophagaceae</taxon>
        <taxon>Geothrix</taxon>
    </lineage>
</organism>
<protein>
    <submittedName>
        <fullName evidence="2">Multidrug transporter</fullName>
    </submittedName>
</protein>
<sequence>MATRVRSSISGQFVKPSKAVTDPKHTVKETIKPPPKKK</sequence>
<proteinExistence type="predicted"/>
<reference evidence="2 3" key="1">
    <citation type="submission" date="2020-10" db="EMBL/GenBank/DDBJ databases">
        <title>Connecting structure to function with the recovery of over 1000 high-quality activated sludge metagenome-assembled genomes encoding full-length rRNA genes using long-read sequencing.</title>
        <authorList>
            <person name="Singleton C.M."/>
            <person name="Petriglieri F."/>
            <person name="Kristensen J.M."/>
            <person name="Kirkegaard R.H."/>
            <person name="Michaelsen T.Y."/>
            <person name="Andersen M.H."/>
            <person name="Karst S.M."/>
            <person name="Dueholm M.S."/>
            <person name="Nielsen P.H."/>
            <person name="Albertsen M."/>
        </authorList>
    </citation>
    <scope>NUCLEOTIDE SEQUENCE [LARGE SCALE GENOMIC DNA]</scope>
    <source>
        <strain evidence="2">OdNE_18-Q3-R46-58_MAXAC.008</strain>
    </source>
</reference>
<evidence type="ECO:0000313" key="2">
    <source>
        <dbReference type="EMBL" id="MBK8571938.1"/>
    </source>
</evidence>
<name>A0A936K545_9BACT</name>
<feature type="region of interest" description="Disordered" evidence="1">
    <location>
        <begin position="1"/>
        <end position="38"/>
    </location>
</feature>
<evidence type="ECO:0000313" key="3">
    <source>
        <dbReference type="Proteomes" id="UP000709959"/>
    </source>
</evidence>
<dbReference type="Proteomes" id="UP000709959">
    <property type="component" value="Unassembled WGS sequence"/>
</dbReference>
<dbReference type="AlphaFoldDB" id="A0A936K545"/>
<evidence type="ECO:0000256" key="1">
    <source>
        <dbReference type="SAM" id="MobiDB-lite"/>
    </source>
</evidence>